<evidence type="ECO:0000313" key="2">
    <source>
        <dbReference type="EMBL" id="SFV51135.1"/>
    </source>
</evidence>
<proteinExistence type="predicted"/>
<dbReference type="Pfam" id="PF00881">
    <property type="entry name" value="Nitroreductase"/>
    <property type="match status" value="1"/>
</dbReference>
<dbReference type="InterPro" id="IPR020051">
    <property type="entry name" value="SagB-type_dehydrogenase"/>
</dbReference>
<dbReference type="EMBL" id="FPHD01000012">
    <property type="protein sequence ID" value="SFV51135.1"/>
    <property type="molecule type" value="Genomic_DNA"/>
</dbReference>
<dbReference type="PANTHER" id="PTHR42741">
    <property type="entry name" value="NITROREDUCTASE FAMILY PROTEIN"/>
    <property type="match status" value="1"/>
</dbReference>
<reference evidence="2" key="1">
    <citation type="submission" date="2016-10" db="EMBL/GenBank/DDBJ databases">
        <authorList>
            <person name="de Groot N.N."/>
        </authorList>
    </citation>
    <scope>NUCLEOTIDE SEQUENCE</scope>
</reference>
<sequence>MYWYHATTKHSYNSVRTNPNRLSWEDQPNTYKNYPEAYQKFKLNLEEEEDNFLYHIAGLTAKKSYPSGEYYLRINPSAGALYPNELYFQVRGVEGKVDGVYHYEVSSSSLTLLQSIDEEEGLEPYFGFKTVMKGYLFLVSAIYYRSSWKYKNRAFRYCLLDAGHLLGSIEAAALLKPHAVQMIYTIEREKLNRMFGFEEREWFLAGACMAVPIQGTKVNAIEFELPYVDGSRSFEKNEIIEEAYHETMETKLLDGCKKQIKAPKFDYNTTKLQETLFNRRSQRGFNEGAITKGQFNYIIESIHQPILSDCDEEVSVYIVVNRVLDMPLGLYKDGAYIEYGDFARKAGYLSLEQYSLSMQGAVAFFLTSKAKNYQALYQKAGIIGQRLYVAAQYMQIGCSGIGAYYDDEVNDFLGNDEMILYALAIGK</sequence>
<evidence type="ECO:0000259" key="1">
    <source>
        <dbReference type="Pfam" id="PF00881"/>
    </source>
</evidence>
<name>A0A1W1BCE5_9ZZZZ</name>
<dbReference type="Gene3D" id="3.40.109.10">
    <property type="entry name" value="NADH Oxidase"/>
    <property type="match status" value="2"/>
</dbReference>
<dbReference type="CDD" id="cd02142">
    <property type="entry name" value="McbC_SagB-like_oxidoreductase"/>
    <property type="match status" value="1"/>
</dbReference>
<gene>
    <name evidence="2" type="ORF">MNB_SV-8-899</name>
</gene>
<accession>A0A1W1BCE5</accession>
<dbReference type="SUPFAM" id="SSF55469">
    <property type="entry name" value="FMN-dependent nitroreductase-like"/>
    <property type="match status" value="1"/>
</dbReference>
<organism evidence="2">
    <name type="scientific">hydrothermal vent metagenome</name>
    <dbReference type="NCBI Taxonomy" id="652676"/>
    <lineage>
        <taxon>unclassified sequences</taxon>
        <taxon>metagenomes</taxon>
        <taxon>ecological metagenomes</taxon>
    </lineage>
</organism>
<dbReference type="AlphaFoldDB" id="A0A1W1BCE5"/>
<dbReference type="NCBIfam" id="TIGR03605">
    <property type="entry name" value="antibiot_sagB"/>
    <property type="match status" value="1"/>
</dbReference>
<protein>
    <recommendedName>
        <fullName evidence="1">Nitroreductase domain-containing protein</fullName>
    </recommendedName>
</protein>
<feature type="domain" description="Nitroreductase" evidence="1">
    <location>
        <begin position="278"/>
        <end position="427"/>
    </location>
</feature>
<dbReference type="PANTHER" id="PTHR42741:SF3">
    <property type="entry name" value="NITROREDUCTASE FAMILY PROTEIN"/>
    <property type="match status" value="1"/>
</dbReference>
<dbReference type="GO" id="GO:0016491">
    <property type="term" value="F:oxidoreductase activity"/>
    <property type="evidence" value="ECO:0007669"/>
    <property type="project" value="InterPro"/>
</dbReference>
<dbReference type="InterPro" id="IPR029479">
    <property type="entry name" value="Nitroreductase"/>
</dbReference>
<dbReference type="InterPro" id="IPR000415">
    <property type="entry name" value="Nitroreductase-like"/>
</dbReference>